<dbReference type="PRINTS" id="PR00119">
    <property type="entry name" value="CATATPASE"/>
</dbReference>
<feature type="domain" description="P-type ATPase A" evidence="15">
    <location>
        <begin position="83"/>
        <end position="180"/>
    </location>
</feature>
<comment type="caution">
    <text evidence="16">The sequence shown here is derived from an EMBL/GenBank/DDBJ whole genome shotgun (WGS) entry which is preliminary data.</text>
</comment>
<protein>
    <recommendedName>
        <fullName evidence="12">Cd(2+)-exporting ATPase</fullName>
        <ecNumber evidence="12">7.2.2.21</ecNumber>
    </recommendedName>
</protein>
<dbReference type="PANTHER" id="PTHR48085:SF5">
    <property type="entry name" value="CADMIUM_ZINC-TRANSPORTING ATPASE HMA4-RELATED"/>
    <property type="match status" value="1"/>
</dbReference>
<evidence type="ECO:0000256" key="3">
    <source>
        <dbReference type="ARBA" id="ARBA00022448"/>
    </source>
</evidence>
<dbReference type="GO" id="GO:0008551">
    <property type="term" value="F:P-type cadmium transporter activity"/>
    <property type="evidence" value="ECO:0007669"/>
    <property type="project" value="UniProtKB-EC"/>
</dbReference>
<dbReference type="AlphaFoldDB" id="A0A9D9D6E8"/>
<dbReference type="InterPro" id="IPR008250">
    <property type="entry name" value="ATPase_P-typ_transduc_dom_A_sf"/>
</dbReference>
<dbReference type="NCBIfam" id="TIGR01494">
    <property type="entry name" value="ATPase_P-type"/>
    <property type="match status" value="1"/>
</dbReference>
<name>A0A9D9D6E8_9BACL</name>
<feature type="transmembrane region" description="Helical" evidence="14">
    <location>
        <begin position="32"/>
        <end position="57"/>
    </location>
</feature>
<proteinExistence type="inferred from homology"/>
<dbReference type="EC" id="7.2.2.21" evidence="12"/>
<comment type="similarity">
    <text evidence="2 14">Belongs to the cation transport ATPase (P-type) (TC 3.A.3) family. Type IB subfamily.</text>
</comment>
<keyword evidence="11 14" id="KW-0472">Membrane</keyword>
<dbReference type="GO" id="GO:0046872">
    <property type="term" value="F:metal ion binding"/>
    <property type="evidence" value="ECO:0007669"/>
    <property type="project" value="UniProtKB-KW"/>
</dbReference>
<dbReference type="GO" id="GO:0005886">
    <property type="term" value="C:plasma membrane"/>
    <property type="evidence" value="ECO:0007669"/>
    <property type="project" value="UniProtKB-SubCell"/>
</dbReference>
<feature type="transmembrane region" description="Helical" evidence="14">
    <location>
        <begin position="522"/>
        <end position="543"/>
    </location>
</feature>
<dbReference type="InterPro" id="IPR051014">
    <property type="entry name" value="Cation_Transport_ATPase_IB"/>
</dbReference>
<dbReference type="PROSITE" id="PS00154">
    <property type="entry name" value="ATPASE_E1_E2"/>
    <property type="match status" value="1"/>
</dbReference>
<evidence type="ECO:0000256" key="4">
    <source>
        <dbReference type="ARBA" id="ARBA00022539"/>
    </source>
</evidence>
<dbReference type="Gene3D" id="3.40.50.1000">
    <property type="entry name" value="HAD superfamily/HAD-like"/>
    <property type="match status" value="1"/>
</dbReference>
<feature type="transmembrane region" description="Helical" evidence="14">
    <location>
        <begin position="230"/>
        <end position="255"/>
    </location>
</feature>
<organism evidence="16 17">
    <name type="scientific">Candidatus Scatoplasma merdavium</name>
    <dbReference type="NCBI Taxonomy" id="2840932"/>
    <lineage>
        <taxon>Bacteria</taxon>
        <taxon>Bacillati</taxon>
        <taxon>Bacillota</taxon>
        <taxon>Bacilli</taxon>
        <taxon>Bacillales</taxon>
        <taxon>Candidatus Scatoplasma</taxon>
    </lineage>
</organism>
<keyword evidence="14" id="KW-0067">ATP-binding</keyword>
<dbReference type="SUPFAM" id="SSF81665">
    <property type="entry name" value="Calcium ATPase, transmembrane domain M"/>
    <property type="match status" value="1"/>
</dbReference>
<comment type="subcellular location">
    <subcellularLocation>
        <location evidence="14">Cell membrane</location>
    </subcellularLocation>
    <subcellularLocation>
        <location evidence="1">Membrane</location>
        <topology evidence="1">Multi-pass membrane protein</topology>
    </subcellularLocation>
</comment>
<keyword evidence="6 14" id="KW-0812">Transmembrane</keyword>
<dbReference type="InterPro" id="IPR027256">
    <property type="entry name" value="P-typ_ATPase_IB"/>
</dbReference>
<dbReference type="GO" id="GO:0005524">
    <property type="term" value="F:ATP binding"/>
    <property type="evidence" value="ECO:0007669"/>
    <property type="project" value="UniProtKB-UniRule"/>
</dbReference>
<dbReference type="NCBIfam" id="TIGR01525">
    <property type="entry name" value="ATPase-IB_hvy"/>
    <property type="match status" value="1"/>
</dbReference>
<keyword evidence="14" id="KW-1003">Cell membrane</keyword>
<feature type="transmembrane region" description="Helical" evidence="14">
    <location>
        <begin position="549"/>
        <end position="574"/>
    </location>
</feature>
<dbReference type="InterPro" id="IPR001757">
    <property type="entry name" value="P_typ_ATPase"/>
</dbReference>
<keyword evidence="14" id="KW-0547">Nucleotide-binding</keyword>
<dbReference type="SFLD" id="SFLDG00002">
    <property type="entry name" value="C1.7:_P-type_atpase_like"/>
    <property type="match status" value="1"/>
</dbReference>
<dbReference type="GO" id="GO:0016887">
    <property type="term" value="F:ATP hydrolysis activity"/>
    <property type="evidence" value="ECO:0007669"/>
    <property type="project" value="InterPro"/>
</dbReference>
<evidence type="ECO:0000256" key="12">
    <source>
        <dbReference type="ARBA" id="ARBA00039103"/>
    </source>
</evidence>
<evidence type="ECO:0000256" key="10">
    <source>
        <dbReference type="ARBA" id="ARBA00023065"/>
    </source>
</evidence>
<evidence type="ECO:0000256" key="5">
    <source>
        <dbReference type="ARBA" id="ARBA00022553"/>
    </source>
</evidence>
<keyword evidence="3" id="KW-0813">Transport</keyword>
<dbReference type="InterPro" id="IPR023298">
    <property type="entry name" value="ATPase_P-typ_TM_dom_sf"/>
</dbReference>
<dbReference type="InterPro" id="IPR018303">
    <property type="entry name" value="ATPase_P-typ_P_site"/>
</dbReference>
<keyword evidence="10" id="KW-0406">Ion transport</keyword>
<dbReference type="Gene3D" id="3.40.1110.10">
    <property type="entry name" value="Calcium-transporting ATPase, cytoplasmic domain N"/>
    <property type="match status" value="1"/>
</dbReference>
<keyword evidence="4" id="KW-0104">Cadmium</keyword>
<dbReference type="InterPro" id="IPR059000">
    <property type="entry name" value="ATPase_P-type_domA"/>
</dbReference>
<dbReference type="Pfam" id="PF00702">
    <property type="entry name" value="Hydrolase"/>
    <property type="match status" value="1"/>
</dbReference>
<evidence type="ECO:0000256" key="1">
    <source>
        <dbReference type="ARBA" id="ARBA00004141"/>
    </source>
</evidence>
<dbReference type="SFLD" id="SFLDS00003">
    <property type="entry name" value="Haloacid_Dehalogenase"/>
    <property type="match status" value="1"/>
</dbReference>
<dbReference type="PRINTS" id="PR00120">
    <property type="entry name" value="HATPASE"/>
</dbReference>
<gene>
    <name evidence="16" type="primary">cadA</name>
    <name evidence="16" type="ORF">IAC78_03205</name>
</gene>
<accession>A0A9D9D6E8</accession>
<feature type="transmembrane region" description="Helical" evidence="14">
    <location>
        <begin position="200"/>
        <end position="224"/>
    </location>
</feature>
<dbReference type="PANTHER" id="PTHR48085">
    <property type="entry name" value="CADMIUM/ZINC-TRANSPORTING ATPASE HMA2-RELATED"/>
    <property type="match status" value="1"/>
</dbReference>
<evidence type="ECO:0000256" key="9">
    <source>
        <dbReference type="ARBA" id="ARBA00022989"/>
    </source>
</evidence>
<keyword evidence="8" id="KW-1278">Translocase</keyword>
<evidence type="ECO:0000313" key="16">
    <source>
        <dbReference type="EMBL" id="MBO8414461.1"/>
    </source>
</evidence>
<reference evidence="16" key="1">
    <citation type="submission" date="2020-10" db="EMBL/GenBank/DDBJ databases">
        <authorList>
            <person name="Gilroy R."/>
        </authorList>
    </citation>
    <scope>NUCLEOTIDE SEQUENCE</scope>
    <source>
        <strain evidence="16">1748</strain>
    </source>
</reference>
<evidence type="ECO:0000256" key="11">
    <source>
        <dbReference type="ARBA" id="ARBA00023136"/>
    </source>
</evidence>
<keyword evidence="7 14" id="KW-0479">Metal-binding</keyword>
<reference evidence="16" key="2">
    <citation type="journal article" date="2021" name="PeerJ">
        <title>Extensive microbial diversity within the chicken gut microbiome revealed by metagenomics and culture.</title>
        <authorList>
            <person name="Gilroy R."/>
            <person name="Ravi A."/>
            <person name="Getino M."/>
            <person name="Pursley I."/>
            <person name="Horton D.L."/>
            <person name="Alikhan N.F."/>
            <person name="Baker D."/>
            <person name="Gharbi K."/>
            <person name="Hall N."/>
            <person name="Watson M."/>
            <person name="Adriaenssens E.M."/>
            <person name="Foster-Nyarko E."/>
            <person name="Jarju S."/>
            <person name="Secka A."/>
            <person name="Antonio M."/>
            <person name="Oren A."/>
            <person name="Chaudhuri R.R."/>
            <person name="La Ragione R."/>
            <person name="Hildebrand F."/>
            <person name="Pallen M.J."/>
        </authorList>
    </citation>
    <scope>NUCLEOTIDE SEQUENCE</scope>
    <source>
        <strain evidence="16">1748</strain>
    </source>
</reference>
<dbReference type="NCBIfam" id="TIGR01512">
    <property type="entry name" value="ATPase-IB2_Cd"/>
    <property type="match status" value="1"/>
</dbReference>
<dbReference type="InterPro" id="IPR044492">
    <property type="entry name" value="P_typ_ATPase_HD_dom"/>
</dbReference>
<comment type="catalytic activity">
    <reaction evidence="13">
        <text>Cd(2+)(in) + ATP + H2O = Cd(2+)(out) + ADP + phosphate + H(+)</text>
        <dbReference type="Rhea" id="RHEA:12132"/>
        <dbReference type="ChEBI" id="CHEBI:15377"/>
        <dbReference type="ChEBI" id="CHEBI:15378"/>
        <dbReference type="ChEBI" id="CHEBI:30616"/>
        <dbReference type="ChEBI" id="CHEBI:43474"/>
        <dbReference type="ChEBI" id="CHEBI:48775"/>
        <dbReference type="ChEBI" id="CHEBI:456216"/>
        <dbReference type="EC" id="7.2.2.21"/>
    </reaction>
</comment>
<dbReference type="SUPFAM" id="SSF56784">
    <property type="entry name" value="HAD-like"/>
    <property type="match status" value="1"/>
</dbReference>
<dbReference type="SUPFAM" id="SSF81653">
    <property type="entry name" value="Calcium ATPase, transduction domain A"/>
    <property type="match status" value="1"/>
</dbReference>
<evidence type="ECO:0000256" key="14">
    <source>
        <dbReference type="RuleBase" id="RU362081"/>
    </source>
</evidence>
<evidence type="ECO:0000256" key="2">
    <source>
        <dbReference type="ARBA" id="ARBA00006024"/>
    </source>
</evidence>
<dbReference type="Pfam" id="PF00122">
    <property type="entry name" value="E1-E2_ATPase"/>
    <property type="match status" value="1"/>
</dbReference>
<dbReference type="InterPro" id="IPR036412">
    <property type="entry name" value="HAD-like_sf"/>
</dbReference>
<evidence type="ECO:0000259" key="15">
    <source>
        <dbReference type="Pfam" id="PF00122"/>
    </source>
</evidence>
<keyword evidence="9 14" id="KW-1133">Transmembrane helix</keyword>
<dbReference type="Proteomes" id="UP000823629">
    <property type="component" value="Unassembled WGS sequence"/>
</dbReference>
<evidence type="ECO:0000256" key="6">
    <source>
        <dbReference type="ARBA" id="ARBA00022692"/>
    </source>
</evidence>
<dbReference type="InterPro" id="IPR023214">
    <property type="entry name" value="HAD_sf"/>
</dbReference>
<evidence type="ECO:0000313" key="17">
    <source>
        <dbReference type="Proteomes" id="UP000823629"/>
    </source>
</evidence>
<feature type="non-terminal residue" evidence="16">
    <location>
        <position position="1"/>
    </location>
</feature>
<dbReference type="Gene3D" id="2.70.150.10">
    <property type="entry name" value="Calcium-transporting ATPase, cytoplasmic transduction domain A"/>
    <property type="match status" value="1"/>
</dbReference>
<sequence length="578" mass="63520">ALAITAYVIVSYDVALAVIIDFKEKEFFSEHLLMLVATIGAFVISEYNEGIFVMLFYQIGELLEDYAEDRSKESVEKLIDNMPLYAHVINGEDIVESTPEKLKIGDLIKVLPGEKIPVDGIVTSGKTSVDMSSLNGESIPVNLNVNDSAISGSIVIDGTIVIKVVKTYEDSTLKQILDLITQEETKKSKPERFISKFSKYYTPLVILAALVYFLVAYGLAGWGANYRDALYNACTILIISCPCALVVSVPLSFFLGIGRAGKFNVLVKGANYIESMSKCRQFFFDKTGTLTQGKFVLKEVSSDETLTIAASLEANSTHPLAKAVVEAYKGKLKPVDNFQNLPGKGIKGDINQTTYFIGDYSYLCENCLEKVEKLSSPFKCLYVFTKDRCLGYLILADQVKPSAIKLAEDMKEQAELVILSGDNKQIVEATKQELGFSKAYGELLPQDKLDVLKQSKQSGVIAFVGDGVNDAPALLSADIGIAMGGLGSDVAKQSAGVIILNDDLEKISKFQRLSKKVMKISLENIVFILLVKFAIFVFAMLPFEELYGIKMYLASFADVGTLILSIVNSLRIFYSKKE</sequence>
<keyword evidence="5" id="KW-0597">Phosphoprotein</keyword>
<evidence type="ECO:0000256" key="7">
    <source>
        <dbReference type="ARBA" id="ARBA00022723"/>
    </source>
</evidence>
<evidence type="ECO:0000256" key="8">
    <source>
        <dbReference type="ARBA" id="ARBA00022967"/>
    </source>
</evidence>
<dbReference type="EMBL" id="JADING010000091">
    <property type="protein sequence ID" value="MBO8414461.1"/>
    <property type="molecule type" value="Genomic_DNA"/>
</dbReference>
<evidence type="ECO:0000256" key="13">
    <source>
        <dbReference type="ARBA" id="ARBA00049338"/>
    </source>
</evidence>
<dbReference type="InterPro" id="IPR023299">
    <property type="entry name" value="ATPase_P-typ_cyto_dom_N"/>
</dbReference>
<dbReference type="SFLD" id="SFLDF00027">
    <property type="entry name" value="p-type_atpase"/>
    <property type="match status" value="1"/>
</dbReference>